<accession>A0A7C3V6I7</accession>
<comment type="caution">
    <text evidence="4">The sequence shown here is derived from an EMBL/GenBank/DDBJ whole genome shotgun (WGS) entry which is preliminary data.</text>
</comment>
<sequence length="262" mass="27863">MKTLLLLHGWGAAGTVWQRQVEAFSGSEAKVLTPTFPAWDAAWLAGFLQELPLAETVAVGWSLGGMLLLEALSHASSKPRGLVLVATPVSFCQRPDHPWGQPRAAVRALRKTVALDPRRGLTDFAGRCLAAGEENFRETILREFQPGQSGADLAAGLDYLLKADLRPQLAQVPPGATIIQGDRDAIVPLGQAEVLGQFLPKAQVVKIPGAGHAPFLTREEEFNKILQGVVEGKRRERGSPPSPLPPPLSEAGKGGASTIPAS</sequence>
<name>A0A7C3V6I7_9BACT</name>
<evidence type="ECO:0000256" key="1">
    <source>
        <dbReference type="ARBA" id="ARBA00022801"/>
    </source>
</evidence>
<dbReference type="GO" id="GO:0016787">
    <property type="term" value="F:hydrolase activity"/>
    <property type="evidence" value="ECO:0007669"/>
    <property type="project" value="UniProtKB-KW"/>
</dbReference>
<dbReference type="PANTHER" id="PTHR43798:SF31">
    <property type="entry name" value="AB HYDROLASE SUPERFAMILY PROTEIN YCLE"/>
    <property type="match status" value="1"/>
</dbReference>
<dbReference type="PANTHER" id="PTHR43798">
    <property type="entry name" value="MONOACYLGLYCEROL LIPASE"/>
    <property type="match status" value="1"/>
</dbReference>
<dbReference type="SUPFAM" id="SSF53474">
    <property type="entry name" value="alpha/beta-Hydrolases"/>
    <property type="match status" value="1"/>
</dbReference>
<dbReference type="EMBL" id="DTMF01000299">
    <property type="protein sequence ID" value="HGF35154.1"/>
    <property type="molecule type" value="Genomic_DNA"/>
</dbReference>
<gene>
    <name evidence="4" type="ORF">ENW96_12380</name>
</gene>
<evidence type="ECO:0000259" key="3">
    <source>
        <dbReference type="Pfam" id="PF12697"/>
    </source>
</evidence>
<reference evidence="4" key="1">
    <citation type="journal article" date="2020" name="mSystems">
        <title>Genome- and Community-Level Interaction Insights into Carbon Utilization and Element Cycling Functions of Hydrothermarchaeota in Hydrothermal Sediment.</title>
        <authorList>
            <person name="Zhou Z."/>
            <person name="Liu Y."/>
            <person name="Xu W."/>
            <person name="Pan J."/>
            <person name="Luo Z.H."/>
            <person name="Li M."/>
        </authorList>
    </citation>
    <scope>NUCLEOTIDE SEQUENCE [LARGE SCALE GENOMIC DNA]</scope>
    <source>
        <strain evidence="4">SpSt-897</strain>
    </source>
</reference>
<protein>
    <submittedName>
        <fullName evidence="4">Alpha/beta fold hydrolase</fullName>
    </submittedName>
</protein>
<dbReference type="InterPro" id="IPR000073">
    <property type="entry name" value="AB_hydrolase_1"/>
</dbReference>
<organism evidence="4">
    <name type="scientific">Desulfobacca acetoxidans</name>
    <dbReference type="NCBI Taxonomy" id="60893"/>
    <lineage>
        <taxon>Bacteria</taxon>
        <taxon>Pseudomonadati</taxon>
        <taxon>Thermodesulfobacteriota</taxon>
        <taxon>Desulfobaccia</taxon>
        <taxon>Desulfobaccales</taxon>
        <taxon>Desulfobaccaceae</taxon>
        <taxon>Desulfobacca</taxon>
    </lineage>
</organism>
<keyword evidence="1 4" id="KW-0378">Hydrolase</keyword>
<feature type="region of interest" description="Disordered" evidence="2">
    <location>
        <begin position="229"/>
        <end position="262"/>
    </location>
</feature>
<evidence type="ECO:0000313" key="4">
    <source>
        <dbReference type="EMBL" id="HGF35154.1"/>
    </source>
</evidence>
<dbReference type="Pfam" id="PF12697">
    <property type="entry name" value="Abhydrolase_6"/>
    <property type="match status" value="1"/>
</dbReference>
<proteinExistence type="predicted"/>
<feature type="domain" description="AB hydrolase-1" evidence="3">
    <location>
        <begin position="4"/>
        <end position="223"/>
    </location>
</feature>
<dbReference type="InterPro" id="IPR050266">
    <property type="entry name" value="AB_hydrolase_sf"/>
</dbReference>
<dbReference type="Gene3D" id="3.40.50.1820">
    <property type="entry name" value="alpha/beta hydrolase"/>
    <property type="match status" value="1"/>
</dbReference>
<evidence type="ECO:0000256" key="2">
    <source>
        <dbReference type="SAM" id="MobiDB-lite"/>
    </source>
</evidence>
<dbReference type="InterPro" id="IPR029058">
    <property type="entry name" value="AB_hydrolase_fold"/>
</dbReference>
<dbReference type="GO" id="GO:0016020">
    <property type="term" value="C:membrane"/>
    <property type="evidence" value="ECO:0007669"/>
    <property type="project" value="TreeGrafter"/>
</dbReference>
<dbReference type="AlphaFoldDB" id="A0A7C3V6I7"/>